<evidence type="ECO:0000256" key="1">
    <source>
        <dbReference type="ARBA" id="ARBA00004236"/>
    </source>
</evidence>
<keyword evidence="4" id="KW-0808">Transferase</keyword>
<keyword evidence="8" id="KW-1185">Reference proteome</keyword>
<name>A0A1T4QBW4_9GAMM</name>
<dbReference type="GO" id="GO:0016757">
    <property type="term" value="F:glycosyltransferase activity"/>
    <property type="evidence" value="ECO:0007669"/>
    <property type="project" value="UniProtKB-KW"/>
</dbReference>
<keyword evidence="5" id="KW-0472">Membrane</keyword>
<dbReference type="STRING" id="64969.SAMN02745127_01833"/>
<evidence type="ECO:0000256" key="5">
    <source>
        <dbReference type="ARBA" id="ARBA00023136"/>
    </source>
</evidence>
<dbReference type="SUPFAM" id="SSF53448">
    <property type="entry name" value="Nucleotide-diphospho-sugar transferases"/>
    <property type="match status" value="1"/>
</dbReference>
<gene>
    <name evidence="7" type="ORF">BTE48_03645</name>
</gene>
<dbReference type="InterPro" id="IPR001173">
    <property type="entry name" value="Glyco_trans_2-like"/>
</dbReference>
<evidence type="ECO:0000313" key="8">
    <source>
        <dbReference type="Proteomes" id="UP000191418"/>
    </source>
</evidence>
<evidence type="ECO:0000256" key="2">
    <source>
        <dbReference type="ARBA" id="ARBA00022475"/>
    </source>
</evidence>
<reference evidence="7 8" key="1">
    <citation type="submission" date="2017-01" db="EMBL/GenBank/DDBJ databases">
        <title>Genome Sequencing of a Marine Spirillum, Oceanospirillum multiglobuliferum ATCC 33336, from Japan.</title>
        <authorList>
            <person name="Carney J.G."/>
            <person name="Trachtenberg A.M."/>
            <person name="Rheaume B.A."/>
            <person name="Linnane J.D."/>
            <person name="Pitts N.L."/>
            <person name="Mykles D.L."/>
            <person name="Maclea K.S."/>
        </authorList>
    </citation>
    <scope>NUCLEOTIDE SEQUENCE [LARGE SCALE GENOMIC DNA]</scope>
    <source>
        <strain evidence="7 8">ATCC 33336</strain>
    </source>
</reference>
<protein>
    <recommendedName>
        <fullName evidence="6">Glycosyltransferase 2-like domain-containing protein</fullName>
    </recommendedName>
</protein>
<dbReference type="GO" id="GO:0005886">
    <property type="term" value="C:plasma membrane"/>
    <property type="evidence" value="ECO:0007669"/>
    <property type="project" value="UniProtKB-SubCell"/>
</dbReference>
<comment type="subcellular location">
    <subcellularLocation>
        <location evidence="1">Cell membrane</location>
    </subcellularLocation>
</comment>
<evidence type="ECO:0000313" key="7">
    <source>
        <dbReference type="EMBL" id="OPX56527.1"/>
    </source>
</evidence>
<dbReference type="Pfam" id="PF00535">
    <property type="entry name" value="Glycos_transf_2"/>
    <property type="match status" value="1"/>
</dbReference>
<evidence type="ECO:0000256" key="4">
    <source>
        <dbReference type="ARBA" id="ARBA00022679"/>
    </source>
</evidence>
<keyword evidence="2" id="KW-1003">Cell membrane</keyword>
<dbReference type="Gene3D" id="3.90.550.10">
    <property type="entry name" value="Spore Coat Polysaccharide Biosynthesis Protein SpsA, Chain A"/>
    <property type="match status" value="1"/>
</dbReference>
<accession>A0A1T4QBW4</accession>
<dbReference type="InterPro" id="IPR026461">
    <property type="entry name" value="Trfase_2_rSAM/seldom_assoc"/>
</dbReference>
<comment type="caution">
    <text evidence="7">The sequence shown here is derived from an EMBL/GenBank/DDBJ whole genome shotgun (WGS) entry which is preliminary data.</text>
</comment>
<dbReference type="NCBIfam" id="TIGR04283">
    <property type="entry name" value="glyco_like_mftF"/>
    <property type="match status" value="1"/>
</dbReference>
<proteinExistence type="predicted"/>
<evidence type="ECO:0000259" key="6">
    <source>
        <dbReference type="Pfam" id="PF00535"/>
    </source>
</evidence>
<dbReference type="OrthoDB" id="5291101at2"/>
<dbReference type="InterPro" id="IPR029044">
    <property type="entry name" value="Nucleotide-diphossugar_trans"/>
</dbReference>
<dbReference type="Proteomes" id="UP000191418">
    <property type="component" value="Unassembled WGS sequence"/>
</dbReference>
<dbReference type="EMBL" id="MTSM01000003">
    <property type="protein sequence ID" value="OPX56527.1"/>
    <property type="molecule type" value="Genomic_DNA"/>
</dbReference>
<dbReference type="RefSeq" id="WP_078745432.1">
    <property type="nucleotide sequence ID" value="NZ_FUXG01000011.1"/>
</dbReference>
<sequence length="246" mass="27459">MISIIVPVLNEAEGLALHLQALQAFRVEGHELIVVDGGSTDQSVHIAQPLCDKLLHSPKGRALQMNAGAEHAEGHLLLFHHCDSTLPPDALSLLAPIANAQPCWGRFDVQLDERKGLLALVGHMMNLRSRLTGIATGDQSIFVSRQLWRQIGGIPIQPLMEDIELSTRLKKLQKPICFHAKVTTSARRWQKNGTIKTILFMWQLRLRYFFGDSPEHLVRLYYPDVKPANHHAHSKTEQVSGSSSQP</sequence>
<dbReference type="PANTHER" id="PTHR43646:SF2">
    <property type="entry name" value="GLYCOSYLTRANSFERASE 2-LIKE DOMAIN-CONTAINING PROTEIN"/>
    <property type="match status" value="1"/>
</dbReference>
<evidence type="ECO:0000256" key="3">
    <source>
        <dbReference type="ARBA" id="ARBA00022676"/>
    </source>
</evidence>
<dbReference type="AlphaFoldDB" id="A0A1T4QBW4"/>
<dbReference type="CDD" id="cd02522">
    <property type="entry name" value="GT_2_like_a"/>
    <property type="match status" value="1"/>
</dbReference>
<organism evidence="7 8">
    <name type="scientific">Oceanospirillum multiglobuliferum</name>
    <dbReference type="NCBI Taxonomy" id="64969"/>
    <lineage>
        <taxon>Bacteria</taxon>
        <taxon>Pseudomonadati</taxon>
        <taxon>Pseudomonadota</taxon>
        <taxon>Gammaproteobacteria</taxon>
        <taxon>Oceanospirillales</taxon>
        <taxon>Oceanospirillaceae</taxon>
        <taxon>Oceanospirillum</taxon>
    </lineage>
</organism>
<dbReference type="PANTHER" id="PTHR43646">
    <property type="entry name" value="GLYCOSYLTRANSFERASE"/>
    <property type="match status" value="1"/>
</dbReference>
<feature type="domain" description="Glycosyltransferase 2-like" evidence="6">
    <location>
        <begin position="3"/>
        <end position="100"/>
    </location>
</feature>
<keyword evidence="3" id="KW-0328">Glycosyltransferase</keyword>